<dbReference type="Proteomes" id="UP000230709">
    <property type="component" value="Chromosome"/>
</dbReference>
<dbReference type="KEGG" id="mtw:CQW49_00985"/>
<dbReference type="EMBL" id="CP023737">
    <property type="protein sequence ID" value="ATQ66627.1"/>
    <property type="molecule type" value="Genomic_DNA"/>
</dbReference>
<proteinExistence type="predicted"/>
<reference evidence="2" key="1">
    <citation type="submission" date="2017-10" db="EMBL/GenBank/DDBJ databases">
        <title>Completed PacBio SMRT sequence of Methylosinus trichosporium OB3b reveals presence of a third large plasmid.</title>
        <authorList>
            <person name="Charles T.C."/>
            <person name="Lynch M.D.J."/>
            <person name="Heil J.R."/>
            <person name="Cheng J."/>
        </authorList>
    </citation>
    <scope>NUCLEOTIDE SEQUENCE [LARGE SCALE GENOMIC DNA]</scope>
    <source>
        <strain evidence="2">OB3b</strain>
    </source>
</reference>
<sequence length="114" mass="12500">MCAGAHRARRAFRKVARLAEDERRHFVSRSATMIKTLFTAGLLAFALAGSTLSADAHSRHYHHDHGPDAGDVAASALGALALDAITDSDCYVSRRPVTDRWGNVRYFRDVTVCD</sequence>
<evidence type="ECO:0000313" key="2">
    <source>
        <dbReference type="Proteomes" id="UP000230709"/>
    </source>
</evidence>
<protein>
    <submittedName>
        <fullName evidence="1">Uncharacterized protein</fullName>
    </submittedName>
</protein>
<accession>A0A2D2CV77</accession>
<dbReference type="STRING" id="595536.GCA_000178815_00748"/>
<name>A0A2D2CV77_METT3</name>
<gene>
    <name evidence="1" type="ORF">CQW49_00985</name>
</gene>
<evidence type="ECO:0000313" key="1">
    <source>
        <dbReference type="EMBL" id="ATQ66627.1"/>
    </source>
</evidence>
<organism evidence="1 2">
    <name type="scientific">Methylosinus trichosporium (strain ATCC 35070 / NCIMB 11131 / UNIQEM 75 / OB3b)</name>
    <dbReference type="NCBI Taxonomy" id="595536"/>
    <lineage>
        <taxon>Bacteria</taxon>
        <taxon>Pseudomonadati</taxon>
        <taxon>Pseudomonadota</taxon>
        <taxon>Alphaproteobacteria</taxon>
        <taxon>Hyphomicrobiales</taxon>
        <taxon>Methylocystaceae</taxon>
        <taxon>Methylosinus</taxon>
    </lineage>
</organism>
<dbReference type="AlphaFoldDB" id="A0A2D2CV77"/>
<keyword evidence="2" id="KW-1185">Reference proteome</keyword>